<dbReference type="Pfam" id="PF00211">
    <property type="entry name" value="Guanylate_cyc"/>
    <property type="match status" value="1"/>
</dbReference>
<dbReference type="InterPro" id="IPR050697">
    <property type="entry name" value="Adenylyl/Guanylyl_Cyclase_3/4"/>
</dbReference>
<dbReference type="GO" id="GO:0006171">
    <property type="term" value="P:cAMP biosynthetic process"/>
    <property type="evidence" value="ECO:0007669"/>
    <property type="project" value="TreeGrafter"/>
</dbReference>
<dbReference type="GO" id="GO:0004016">
    <property type="term" value="F:adenylate cyclase activity"/>
    <property type="evidence" value="ECO:0007669"/>
    <property type="project" value="UniProtKB-ARBA"/>
</dbReference>
<sequence>MERRVAAVLAADMVGYSRLVEQDEVGTLQRQKRHLKELIEPTIAVKHGRIVKLTGDGLIAEFSSVVEAVQCAVSVQTEMAARESDFPEDKKIAYRVAVHLGDVVFDDGDVYGDGVNIAARLEALAVPGGVVVSGTAYDVLKSTVDVSYKPLGERRLKNIATPVRVYQVIEGRPAVPVRRMRGRLAWVAAAVAASAMIVGLLRWIQAPDLPSLHRQELTQAQPNIPSIAVLPFENLSGDPEQEYFADGITEDLLTDMSKLSGLRVTARNPTFEYKAHTMAIADIARELGVRYVLEGSVRRSGDQVRINAKLIDVETDGHLWAERYDGALANVFALQDEVTRKIVSALSVTLTAQEEESLNEAYQVNPEAYDLYLKGQSRVNAYSPQSNVEARDFFERAIRLDPSFGRAHAGLALSYAADATFGWSGDTAKSQELAINYARKALALNSTSPQVYLTLAQVYGSQRNIDAGIEELRRAIALDPNFADSYVLLGMFLSYSGKPEEGINAIQKAMELSPQHGYIYPYGLAIAYFVKEEYDRAIPILEEVLARNNNFQQGRLLYISILGLENRIDDAEWEAEEVLSALPEFSIAEEERRVRFVRSEDRARYVEGLRNAGLPE</sequence>
<keyword evidence="1" id="KW-0802">TPR repeat</keyword>
<feature type="transmembrane region" description="Helical" evidence="2">
    <location>
        <begin position="184"/>
        <end position="204"/>
    </location>
</feature>
<dbReference type="Proteomes" id="UP000813672">
    <property type="component" value="Unassembled WGS sequence"/>
</dbReference>
<dbReference type="CDD" id="cd07302">
    <property type="entry name" value="CHD"/>
    <property type="match status" value="1"/>
</dbReference>
<evidence type="ECO:0000313" key="5">
    <source>
        <dbReference type="Proteomes" id="UP000813672"/>
    </source>
</evidence>
<feature type="repeat" description="TPR" evidence="1">
    <location>
        <begin position="483"/>
        <end position="516"/>
    </location>
</feature>
<keyword evidence="2" id="KW-0472">Membrane</keyword>
<evidence type="ECO:0000259" key="3">
    <source>
        <dbReference type="PROSITE" id="PS50125"/>
    </source>
</evidence>
<evidence type="ECO:0000256" key="2">
    <source>
        <dbReference type="SAM" id="Phobius"/>
    </source>
</evidence>
<dbReference type="Gene3D" id="3.40.50.10070">
    <property type="entry name" value="TolB, N-terminal domain"/>
    <property type="match status" value="1"/>
</dbReference>
<dbReference type="PROSITE" id="PS50125">
    <property type="entry name" value="GUANYLATE_CYCLASE_2"/>
    <property type="match status" value="1"/>
</dbReference>
<keyword evidence="2" id="KW-1133">Transmembrane helix</keyword>
<dbReference type="InterPro" id="IPR029787">
    <property type="entry name" value="Nucleotide_cyclase"/>
</dbReference>
<dbReference type="SUPFAM" id="SSF55073">
    <property type="entry name" value="Nucleotide cyclase"/>
    <property type="match status" value="1"/>
</dbReference>
<dbReference type="InterPro" id="IPR019734">
    <property type="entry name" value="TPR_rpt"/>
</dbReference>
<gene>
    <name evidence="4" type="ORF">KBY27_11950</name>
</gene>
<protein>
    <submittedName>
        <fullName evidence="4">Tetratricopeptide repeat protein</fullName>
    </submittedName>
</protein>
<accession>A0A9Q3WLA3</accession>
<evidence type="ECO:0000313" key="4">
    <source>
        <dbReference type="EMBL" id="MCE8538166.1"/>
    </source>
</evidence>
<feature type="repeat" description="TPR" evidence="1">
    <location>
        <begin position="449"/>
        <end position="482"/>
    </location>
</feature>
<dbReference type="EMBL" id="JAGQAF010000006">
    <property type="protein sequence ID" value="MCE8538166.1"/>
    <property type="molecule type" value="Genomic_DNA"/>
</dbReference>
<dbReference type="InterPro" id="IPR001054">
    <property type="entry name" value="A/G_cyclase"/>
</dbReference>
<proteinExistence type="predicted"/>
<dbReference type="PANTHER" id="PTHR43081">
    <property type="entry name" value="ADENYLATE CYCLASE, TERMINAL-DIFFERENTIATION SPECIFIC-RELATED"/>
    <property type="match status" value="1"/>
</dbReference>
<dbReference type="InterPro" id="IPR011990">
    <property type="entry name" value="TPR-like_helical_dom_sf"/>
</dbReference>
<dbReference type="RefSeq" id="WP_234219950.1">
    <property type="nucleotide sequence ID" value="NZ_JAGQAF010000006.1"/>
</dbReference>
<evidence type="ECO:0000256" key="1">
    <source>
        <dbReference type="PROSITE-ProRule" id="PRU00339"/>
    </source>
</evidence>
<dbReference type="Pfam" id="PF13181">
    <property type="entry name" value="TPR_8"/>
    <property type="match status" value="2"/>
</dbReference>
<dbReference type="Gene3D" id="1.25.40.10">
    <property type="entry name" value="Tetratricopeptide repeat domain"/>
    <property type="match status" value="1"/>
</dbReference>
<feature type="domain" description="Guanylate cyclase" evidence="3">
    <location>
        <begin position="7"/>
        <end position="122"/>
    </location>
</feature>
<name>A0A9Q3WLA3_9RHOB</name>
<keyword evidence="2" id="KW-0812">Transmembrane</keyword>
<dbReference type="PANTHER" id="PTHR43081:SF19">
    <property type="entry name" value="PH-SENSITIVE ADENYLATE CYCLASE RV1264"/>
    <property type="match status" value="1"/>
</dbReference>
<reference evidence="4" key="1">
    <citation type="journal article" date="2021" name="Environ. Microbiol.">
        <title>Cryptic niche differentiation of novel sediment ecotypes of Rugeria pomeroyi correlates with nitrate respiration.</title>
        <authorList>
            <person name="Lin X."/>
            <person name="McNichol J."/>
            <person name="Chu X."/>
            <person name="Qian Y."/>
            <person name="Luo H."/>
        </authorList>
    </citation>
    <scope>NUCLEOTIDE SEQUENCE</scope>
    <source>
        <strain evidence="4">SZCCDBB064</strain>
    </source>
</reference>
<dbReference type="SMART" id="SM00028">
    <property type="entry name" value="TPR"/>
    <property type="match status" value="4"/>
</dbReference>
<organism evidence="4 5">
    <name type="scientific">Ruegeria pomeroyi</name>
    <dbReference type="NCBI Taxonomy" id="89184"/>
    <lineage>
        <taxon>Bacteria</taxon>
        <taxon>Pseudomonadati</taxon>
        <taxon>Pseudomonadota</taxon>
        <taxon>Alphaproteobacteria</taxon>
        <taxon>Rhodobacterales</taxon>
        <taxon>Roseobacteraceae</taxon>
        <taxon>Ruegeria</taxon>
    </lineage>
</organism>
<dbReference type="SUPFAM" id="SSF48452">
    <property type="entry name" value="TPR-like"/>
    <property type="match status" value="1"/>
</dbReference>
<dbReference type="PROSITE" id="PS50005">
    <property type="entry name" value="TPR"/>
    <property type="match status" value="2"/>
</dbReference>
<comment type="caution">
    <text evidence="4">The sequence shown here is derived from an EMBL/GenBank/DDBJ whole genome shotgun (WGS) entry which is preliminary data.</text>
</comment>
<dbReference type="AlphaFoldDB" id="A0A9Q3WLA3"/>
<dbReference type="Gene3D" id="3.30.70.1230">
    <property type="entry name" value="Nucleotide cyclase"/>
    <property type="match status" value="1"/>
</dbReference>
<dbReference type="GO" id="GO:0035556">
    <property type="term" value="P:intracellular signal transduction"/>
    <property type="evidence" value="ECO:0007669"/>
    <property type="project" value="InterPro"/>
</dbReference>